<keyword evidence="1" id="KW-1133">Transmembrane helix</keyword>
<gene>
    <name evidence="2" type="ORF">GSI_10534</name>
</gene>
<keyword evidence="3" id="KW-1185">Reference proteome</keyword>
<protein>
    <submittedName>
        <fullName evidence="2">Uncharacterized protein</fullName>
    </submittedName>
</protein>
<evidence type="ECO:0000256" key="1">
    <source>
        <dbReference type="SAM" id="Phobius"/>
    </source>
</evidence>
<comment type="caution">
    <text evidence="2">The sequence shown here is derived from an EMBL/GenBank/DDBJ whole genome shotgun (WGS) entry which is preliminary data.</text>
</comment>
<name>A0A2G8S0T9_9APHY</name>
<feature type="transmembrane region" description="Helical" evidence="1">
    <location>
        <begin position="91"/>
        <end position="111"/>
    </location>
</feature>
<reference evidence="2 3" key="1">
    <citation type="journal article" date="2015" name="Sci. Rep.">
        <title>Chromosome-level genome map provides insights into diverse defense mechanisms in the medicinal fungus Ganoderma sinense.</title>
        <authorList>
            <person name="Zhu Y."/>
            <person name="Xu J."/>
            <person name="Sun C."/>
            <person name="Zhou S."/>
            <person name="Xu H."/>
            <person name="Nelson D.R."/>
            <person name="Qian J."/>
            <person name="Song J."/>
            <person name="Luo H."/>
            <person name="Xiang L."/>
            <person name="Li Y."/>
            <person name="Xu Z."/>
            <person name="Ji A."/>
            <person name="Wang L."/>
            <person name="Lu S."/>
            <person name="Hayward A."/>
            <person name="Sun W."/>
            <person name="Li X."/>
            <person name="Schwartz D.C."/>
            <person name="Wang Y."/>
            <person name="Chen S."/>
        </authorList>
    </citation>
    <scope>NUCLEOTIDE SEQUENCE [LARGE SCALE GENOMIC DNA]</scope>
    <source>
        <strain evidence="2 3">ZZ0214-1</strain>
    </source>
</reference>
<proteinExistence type="predicted"/>
<dbReference type="AlphaFoldDB" id="A0A2G8S0T9"/>
<dbReference type="EMBL" id="AYKW01000034">
    <property type="protein sequence ID" value="PIL27386.1"/>
    <property type="molecule type" value="Genomic_DNA"/>
</dbReference>
<evidence type="ECO:0000313" key="2">
    <source>
        <dbReference type="EMBL" id="PIL27386.1"/>
    </source>
</evidence>
<organism evidence="2 3">
    <name type="scientific">Ganoderma sinense ZZ0214-1</name>
    <dbReference type="NCBI Taxonomy" id="1077348"/>
    <lineage>
        <taxon>Eukaryota</taxon>
        <taxon>Fungi</taxon>
        <taxon>Dikarya</taxon>
        <taxon>Basidiomycota</taxon>
        <taxon>Agaricomycotina</taxon>
        <taxon>Agaricomycetes</taxon>
        <taxon>Polyporales</taxon>
        <taxon>Polyporaceae</taxon>
        <taxon>Ganoderma</taxon>
    </lineage>
</organism>
<sequence length="192" mass="20982">MKVNVDYQGFAVFVIYETSQSLSFPSNPNPVMPCVPDDLNLWPAFLCACIGDTSEGNPIAGLTLLRWYAERPVALHGSNSSLFRAMYRGGLLFHSIVNVMSIGNIMAMFFAPPGLGSFLRMPLRVVRSTLSTRLLLNLRRTAAVTWRGDIGISDSTPTNLVVGMPSLPVEHGECPSDTALALEDDGSFDELW</sequence>
<dbReference type="Proteomes" id="UP000230002">
    <property type="component" value="Unassembled WGS sequence"/>
</dbReference>
<keyword evidence="1" id="KW-0812">Transmembrane</keyword>
<keyword evidence="1" id="KW-0472">Membrane</keyword>
<accession>A0A2G8S0T9</accession>
<evidence type="ECO:0000313" key="3">
    <source>
        <dbReference type="Proteomes" id="UP000230002"/>
    </source>
</evidence>